<keyword evidence="2" id="KW-0548">Nucleotidyltransferase</keyword>
<feature type="domain" description="Nucleotidyl transferase" evidence="3">
    <location>
        <begin position="2"/>
        <end position="120"/>
    </location>
</feature>
<organism evidence="4 5">
    <name type="scientific">Acinetobacter radioresistens</name>
    <dbReference type="NCBI Taxonomy" id="40216"/>
    <lineage>
        <taxon>Bacteria</taxon>
        <taxon>Pseudomonadati</taxon>
        <taxon>Pseudomonadota</taxon>
        <taxon>Gammaproteobacteria</taxon>
        <taxon>Moraxellales</taxon>
        <taxon>Moraxellaceae</taxon>
        <taxon>Acinetobacter</taxon>
    </lineage>
</organism>
<evidence type="ECO:0000256" key="1">
    <source>
        <dbReference type="ARBA" id="ARBA00022679"/>
    </source>
</evidence>
<proteinExistence type="predicted"/>
<dbReference type="PANTHER" id="PTHR43584:SF8">
    <property type="entry name" value="N-ACETYLMURAMATE ALPHA-1-PHOSPHATE URIDYLYLTRANSFERASE"/>
    <property type="match status" value="1"/>
</dbReference>
<dbReference type="EMBL" id="VFBM01000001">
    <property type="protein sequence ID" value="TNX94074.1"/>
    <property type="molecule type" value="Genomic_DNA"/>
</dbReference>
<dbReference type="AlphaFoldDB" id="A0A2T1J031"/>
<reference evidence="4 5" key="1">
    <citation type="submission" date="2019-06" db="EMBL/GenBank/DDBJ databases">
        <title>Genome of Acinetobacter radioresistens APH1, a phenol degrading strain.</title>
        <authorList>
            <person name="Liu Y."/>
        </authorList>
    </citation>
    <scope>NUCLEOTIDE SEQUENCE [LARGE SCALE GENOMIC DNA]</scope>
    <source>
        <strain evidence="4 5">APH1</strain>
    </source>
</reference>
<gene>
    <name evidence="4" type="ORF">FHY67_01005</name>
</gene>
<dbReference type="CDD" id="cd06422">
    <property type="entry name" value="NTP_transferase_like_1"/>
    <property type="match status" value="1"/>
</dbReference>
<dbReference type="STRING" id="40216.GCA_001917365_00292"/>
<keyword evidence="1 4" id="KW-0808">Transferase</keyword>
<evidence type="ECO:0000259" key="3">
    <source>
        <dbReference type="Pfam" id="PF00483"/>
    </source>
</evidence>
<protein>
    <submittedName>
        <fullName evidence="4">Nucleotidyltransferase family protein</fullName>
    </submittedName>
</protein>
<dbReference type="Pfam" id="PF00483">
    <property type="entry name" value="NTP_transferase"/>
    <property type="match status" value="1"/>
</dbReference>
<sequence>MKAMILAAGLGNRMRPLTLTTPKPLLEVGGKPLIVWHLEKLQRIGVRDIVINTAWLGEKLVDALGDGSAFGVNILWSHEDEGLETAGGIINALPLLGREPFILVNGDVWTTMDFAPLLQTELTGHLAHLVLVDNPPQHPQGDFILSQGHAYTFAQAKSGEALTYSGIAVLSPELFVGLEPGKRPLAPLLKEAMQQQQVSAEKMQGVWVDVGTPERLNALDQQIQQGLYDQMHNH</sequence>
<dbReference type="InterPro" id="IPR029044">
    <property type="entry name" value="Nucleotide-diphossugar_trans"/>
</dbReference>
<dbReference type="Proteomes" id="UP000314285">
    <property type="component" value="Unassembled WGS sequence"/>
</dbReference>
<comment type="caution">
    <text evidence="4">The sequence shown here is derived from an EMBL/GenBank/DDBJ whole genome shotgun (WGS) entry which is preliminary data.</text>
</comment>
<dbReference type="RefSeq" id="WP_005014729.1">
    <property type="nucleotide sequence ID" value="NZ_BKHE01000023.1"/>
</dbReference>
<dbReference type="InterPro" id="IPR054790">
    <property type="entry name" value="MurU"/>
</dbReference>
<dbReference type="PANTHER" id="PTHR43584">
    <property type="entry name" value="NUCLEOTIDYL TRANSFERASE"/>
    <property type="match status" value="1"/>
</dbReference>
<dbReference type="InterPro" id="IPR005835">
    <property type="entry name" value="NTP_transferase_dom"/>
</dbReference>
<evidence type="ECO:0000313" key="4">
    <source>
        <dbReference type="EMBL" id="TNX94074.1"/>
    </source>
</evidence>
<evidence type="ECO:0000313" key="5">
    <source>
        <dbReference type="Proteomes" id="UP000314285"/>
    </source>
</evidence>
<dbReference type="GO" id="GO:0016779">
    <property type="term" value="F:nucleotidyltransferase activity"/>
    <property type="evidence" value="ECO:0007669"/>
    <property type="project" value="UniProtKB-KW"/>
</dbReference>
<evidence type="ECO:0000256" key="2">
    <source>
        <dbReference type="ARBA" id="ARBA00022695"/>
    </source>
</evidence>
<dbReference type="Gene3D" id="3.90.550.10">
    <property type="entry name" value="Spore Coat Polysaccharide Biosynthesis Protein SpsA, Chain A"/>
    <property type="match status" value="1"/>
</dbReference>
<dbReference type="InterPro" id="IPR050065">
    <property type="entry name" value="GlmU-like"/>
</dbReference>
<name>A0A2T1J031_ACIRA</name>
<accession>A0A2T1J031</accession>
<dbReference type="NCBIfam" id="NF045761">
    <property type="entry name" value="NAMPUrTaseMurU"/>
    <property type="match status" value="1"/>
</dbReference>
<dbReference type="SUPFAM" id="SSF53448">
    <property type="entry name" value="Nucleotide-diphospho-sugar transferases"/>
    <property type="match status" value="1"/>
</dbReference>